<sequence>MTSEEVAKINELEPEIIDLTILSSDSSASEDGGDDDDPTNGTTSLYENTSDTSEVEIQLNQDTRLQLKNVINTISAVRLRQLLIDLVDTEQAVEIALTRELITLNRETHKIVPRWETCQNCGEDYDTNTERELDECEYHPGELEVDEDGFADHDEDVHGPMDTEENRAAFPENFIWTCCDATGNGQGCVQGDHQPSTGSRKRRRL</sequence>
<gene>
    <name evidence="2" type="ORF">AGABI1DRAFT_61010</name>
</gene>
<dbReference type="Proteomes" id="UP000008493">
    <property type="component" value="Unassembled WGS sequence"/>
</dbReference>
<dbReference type="HOGENOM" id="CLU_093552_2_0_1"/>
<name>K5WRM3_AGABU</name>
<evidence type="ECO:0008006" key="4">
    <source>
        <dbReference type="Google" id="ProtNLM"/>
    </source>
</evidence>
<dbReference type="RefSeq" id="XP_007331227.1">
    <property type="nucleotide sequence ID" value="XM_007331165.1"/>
</dbReference>
<dbReference type="KEGG" id="abp:AGABI1DRAFT61010"/>
<accession>K5WRM3</accession>
<organism evidence="2 3">
    <name type="scientific">Agaricus bisporus var. burnettii (strain JB137-S8 / ATCC MYA-4627 / FGSC 10392)</name>
    <name type="common">White button mushroom</name>
    <dbReference type="NCBI Taxonomy" id="597362"/>
    <lineage>
        <taxon>Eukaryota</taxon>
        <taxon>Fungi</taxon>
        <taxon>Dikarya</taxon>
        <taxon>Basidiomycota</taxon>
        <taxon>Agaricomycotina</taxon>
        <taxon>Agaricomycetes</taxon>
        <taxon>Agaricomycetidae</taxon>
        <taxon>Agaricales</taxon>
        <taxon>Agaricineae</taxon>
        <taxon>Agaricaceae</taxon>
        <taxon>Agaricus</taxon>
    </lineage>
</organism>
<dbReference type="PANTHER" id="PTHR38167">
    <property type="entry name" value="C2H2-TYPE DOMAIN-CONTAINING PROTEIN"/>
    <property type="match status" value="1"/>
</dbReference>
<reference evidence="3" key="1">
    <citation type="journal article" date="2012" name="Proc. Natl. Acad. Sci. U.S.A.">
        <title>Genome sequence of the button mushroom Agaricus bisporus reveals mechanisms governing adaptation to a humic-rich ecological niche.</title>
        <authorList>
            <person name="Morin E."/>
            <person name="Kohler A."/>
            <person name="Baker A.R."/>
            <person name="Foulongne-Oriol M."/>
            <person name="Lombard V."/>
            <person name="Nagy L.G."/>
            <person name="Ohm R.A."/>
            <person name="Patyshakuliyeva A."/>
            <person name="Brun A."/>
            <person name="Aerts A.L."/>
            <person name="Bailey A.M."/>
            <person name="Billette C."/>
            <person name="Coutinho P.M."/>
            <person name="Deakin G."/>
            <person name="Doddapaneni H."/>
            <person name="Floudas D."/>
            <person name="Grimwood J."/>
            <person name="Hilden K."/>
            <person name="Kuees U."/>
            <person name="LaButti K.M."/>
            <person name="Lapidus A."/>
            <person name="Lindquist E.A."/>
            <person name="Lucas S.M."/>
            <person name="Murat C."/>
            <person name="Riley R.W."/>
            <person name="Salamov A.A."/>
            <person name="Schmutz J."/>
            <person name="Subramanian V."/>
            <person name="Woesten H.A.B."/>
            <person name="Xu J."/>
            <person name="Eastwood D.C."/>
            <person name="Foster G.D."/>
            <person name="Sonnenberg A.S."/>
            <person name="Cullen D."/>
            <person name="de Vries R.P."/>
            <person name="Lundell T."/>
            <person name="Hibbett D.S."/>
            <person name="Henrissat B."/>
            <person name="Burton K.S."/>
            <person name="Kerrigan R.W."/>
            <person name="Challen M.P."/>
            <person name="Grigoriev I.V."/>
            <person name="Martin F."/>
        </authorList>
    </citation>
    <scope>NUCLEOTIDE SEQUENCE [LARGE SCALE GENOMIC DNA]</scope>
    <source>
        <strain evidence="3">JB137-S8 / ATCC MYA-4627 / FGSC 10392</strain>
    </source>
</reference>
<evidence type="ECO:0000313" key="2">
    <source>
        <dbReference type="EMBL" id="EKM78041.1"/>
    </source>
</evidence>
<dbReference type="STRING" id="597362.K5WRM3"/>
<dbReference type="OrthoDB" id="5422613at2759"/>
<evidence type="ECO:0000256" key="1">
    <source>
        <dbReference type="SAM" id="MobiDB-lite"/>
    </source>
</evidence>
<dbReference type="eggNOG" id="ENOG502S9SQ">
    <property type="taxonomic scope" value="Eukaryota"/>
</dbReference>
<dbReference type="InParanoid" id="K5WRM3"/>
<protein>
    <recommendedName>
        <fullName evidence="4">C2H2-type domain-containing protein</fullName>
    </recommendedName>
</protein>
<evidence type="ECO:0000313" key="3">
    <source>
        <dbReference type="Proteomes" id="UP000008493"/>
    </source>
</evidence>
<dbReference type="GeneID" id="18830348"/>
<keyword evidence="3" id="KW-1185">Reference proteome</keyword>
<dbReference type="EMBL" id="JH971393">
    <property type="protein sequence ID" value="EKM78041.1"/>
    <property type="molecule type" value="Genomic_DNA"/>
</dbReference>
<proteinExistence type="predicted"/>
<dbReference type="PANTHER" id="PTHR38167:SF1">
    <property type="entry name" value="C2H2-TYPE DOMAIN-CONTAINING PROTEIN"/>
    <property type="match status" value="1"/>
</dbReference>
<feature type="region of interest" description="Disordered" evidence="1">
    <location>
        <begin position="23"/>
        <end position="53"/>
    </location>
</feature>
<dbReference type="OMA" id="FCINCEK"/>
<dbReference type="AlphaFoldDB" id="K5WRM3"/>